<feature type="region of interest" description="Disordered" evidence="1">
    <location>
        <begin position="143"/>
        <end position="162"/>
    </location>
</feature>
<feature type="compositionally biased region" description="Polar residues" evidence="1">
    <location>
        <begin position="827"/>
        <end position="837"/>
    </location>
</feature>
<protein>
    <recommendedName>
        <fullName evidence="4">Chemotaxis protein CheA</fullName>
    </recommendedName>
</protein>
<name>A0A0P1G8U8_9RHOB</name>
<dbReference type="Proteomes" id="UP000052022">
    <property type="component" value="Unassembled WGS sequence"/>
</dbReference>
<dbReference type="RefSeq" id="WP_058289742.1">
    <property type="nucleotide sequence ID" value="NZ_CYSD01000024.1"/>
</dbReference>
<dbReference type="OrthoDB" id="7798282at2"/>
<evidence type="ECO:0000313" key="3">
    <source>
        <dbReference type="Proteomes" id="UP000052022"/>
    </source>
</evidence>
<organism evidence="2 3">
    <name type="scientific">Tritonibacter multivorans</name>
    <dbReference type="NCBI Taxonomy" id="928856"/>
    <lineage>
        <taxon>Bacteria</taxon>
        <taxon>Pseudomonadati</taxon>
        <taxon>Pseudomonadota</taxon>
        <taxon>Alphaproteobacteria</taxon>
        <taxon>Rhodobacterales</taxon>
        <taxon>Paracoccaceae</taxon>
        <taxon>Tritonibacter</taxon>
    </lineage>
</organism>
<feature type="compositionally biased region" description="Low complexity" evidence="1">
    <location>
        <begin position="527"/>
        <end position="539"/>
    </location>
</feature>
<evidence type="ECO:0000313" key="2">
    <source>
        <dbReference type="EMBL" id="CUH77948.1"/>
    </source>
</evidence>
<feature type="compositionally biased region" description="Low complexity" evidence="1">
    <location>
        <begin position="425"/>
        <end position="439"/>
    </location>
</feature>
<feature type="compositionally biased region" description="Polar residues" evidence="1">
    <location>
        <begin position="736"/>
        <end position="745"/>
    </location>
</feature>
<feature type="region of interest" description="Disordered" evidence="1">
    <location>
        <begin position="822"/>
        <end position="845"/>
    </location>
</feature>
<feature type="region of interest" description="Disordered" evidence="1">
    <location>
        <begin position="94"/>
        <end position="135"/>
    </location>
</feature>
<feature type="compositionally biased region" description="Low complexity" evidence="1">
    <location>
        <begin position="94"/>
        <end position="122"/>
    </location>
</feature>
<feature type="compositionally biased region" description="Basic and acidic residues" evidence="1">
    <location>
        <begin position="661"/>
        <end position="678"/>
    </location>
</feature>
<feature type="compositionally biased region" description="Low complexity" evidence="1">
    <location>
        <begin position="399"/>
        <end position="414"/>
    </location>
</feature>
<gene>
    <name evidence="2" type="ORF">TRM7557_01651</name>
</gene>
<feature type="region of interest" description="Disordered" evidence="1">
    <location>
        <begin position="399"/>
        <end position="446"/>
    </location>
</feature>
<proteinExistence type="predicted"/>
<evidence type="ECO:0000256" key="1">
    <source>
        <dbReference type="SAM" id="MobiDB-lite"/>
    </source>
</evidence>
<sequence length="845" mass="88260">MVHNNKVLTVSYGTFSCTLEGFEDSFDTMKAIAEYFRDLAADDRYFGAEPPQPDAEMLARIAQREVARQVEAHTSDQGIHLRAATALAPDAAAVAPTAGPATTSEAASQDAPAPAKADAPAPISEPVSETVSEPVAQTDAPASIAPAAPDVPSNATTSVPDIAPPVAADTALAPELADTEDTFGDVELFETAAAEEAAVEENQQVAAEVDFFDVSNEAPGVDTAPTEGSDAEAAAWGVDAALVDASTASEEDHIILPEAETEPTPVSESIAAKLQRIRAVVAKTPPREEEFSEDQHAEGFNVGNAYLEDAVKELEAVGDESADESDAADLIEDTIEADVSDILDQLEAEAASNAPETSSAAQDDDLDATLRAVTEATKAEAERTAAPLAEDAIDRVAQEAPTEEVAPADAPTPEATEDAADTADAEPQLNAKAEPAAEAAKAKVEPRRVRGRVIRVRRAAVSNTLVDATAEDVTPEAAQPAAEPVAEAEPPRPEPTQDIAPAPQSAARDEKPDAQSSLSDADEADLMAELAAVEADLMASGRPAEAPSAAQQEDAQDNGPADTEGFAQETVRLEEQEDFDTAENMPASPTAASLLQRSPGALEGDLSRLMAEADDKLEQADAASSRETYNQLRAAVAAAQAEGSTLDDSAEKDAQAQAYRQDLDSVVRPRRPLGDDAKGAAGRGAPLKLVAEQRIDPDPTPEPIGQVSEPEEVAATLQTAPARAGQPVRPRRVSSAMLSRKSTSGAEGLDTGFADFVRQQGAVELGELLEAAAAYLTKVEGRDQFTRPQLLGKVRGLDDQSSLTREDSLRAFGQLLRDGKLDKASNGRFTTNSQTGFQPGDRAAG</sequence>
<dbReference type="AlphaFoldDB" id="A0A0P1G8U8"/>
<feature type="compositionally biased region" description="Low complexity" evidence="1">
    <location>
        <begin position="475"/>
        <end position="488"/>
    </location>
</feature>
<evidence type="ECO:0008006" key="4">
    <source>
        <dbReference type="Google" id="ProtNLM"/>
    </source>
</evidence>
<accession>A0A0P1G8U8</accession>
<feature type="compositionally biased region" description="Acidic residues" evidence="1">
    <location>
        <begin position="415"/>
        <end position="424"/>
    </location>
</feature>
<dbReference type="PROSITE" id="PS51257">
    <property type="entry name" value="PROKAR_LIPOPROTEIN"/>
    <property type="match status" value="1"/>
</dbReference>
<reference evidence="2 3" key="1">
    <citation type="submission" date="2015-09" db="EMBL/GenBank/DDBJ databases">
        <authorList>
            <consortium name="Swine Surveillance"/>
        </authorList>
    </citation>
    <scope>NUCLEOTIDE SEQUENCE [LARGE SCALE GENOMIC DNA]</scope>
    <source>
        <strain evidence="2 3">CECT 7557</strain>
    </source>
</reference>
<dbReference type="EMBL" id="CYSD01000024">
    <property type="protein sequence ID" value="CUH77948.1"/>
    <property type="molecule type" value="Genomic_DNA"/>
</dbReference>
<keyword evidence="3" id="KW-1185">Reference proteome</keyword>
<feature type="region of interest" description="Disordered" evidence="1">
    <location>
        <begin position="467"/>
        <end position="749"/>
    </location>
</feature>
<dbReference type="STRING" id="928856.SAMN04488049_10675"/>
<feature type="compositionally biased region" description="Low complexity" evidence="1">
    <location>
        <begin position="143"/>
        <end position="153"/>
    </location>
</feature>